<name>A0A4Y3HSS6_9VIBR</name>
<comment type="caution">
    <text evidence="1">The sequence shown here is derived from an EMBL/GenBank/DDBJ whole genome shotgun (WGS) entry which is preliminary data.</text>
</comment>
<organism evidence="1 2">
    <name type="scientific">Vibrio inusitatus NBRC 102082</name>
    <dbReference type="NCBI Taxonomy" id="1219070"/>
    <lineage>
        <taxon>Bacteria</taxon>
        <taxon>Pseudomonadati</taxon>
        <taxon>Pseudomonadota</taxon>
        <taxon>Gammaproteobacteria</taxon>
        <taxon>Vibrionales</taxon>
        <taxon>Vibrionaceae</taxon>
        <taxon>Vibrio</taxon>
    </lineage>
</organism>
<evidence type="ECO:0000313" key="1">
    <source>
        <dbReference type="EMBL" id="GEA50203.1"/>
    </source>
</evidence>
<dbReference type="Proteomes" id="UP000318717">
    <property type="component" value="Unassembled WGS sequence"/>
</dbReference>
<accession>A0A4Y3HSS6</accession>
<keyword evidence="2" id="KW-1185">Reference proteome</keyword>
<gene>
    <name evidence="1" type="ORF">VIN01S_10070</name>
</gene>
<reference evidence="1 2" key="1">
    <citation type="submission" date="2019-06" db="EMBL/GenBank/DDBJ databases">
        <title>Whole genome shotgun sequence of Vibrio inusitatus NBRC 102082.</title>
        <authorList>
            <person name="Hosoyama A."/>
            <person name="Uohara A."/>
            <person name="Ohji S."/>
            <person name="Ichikawa N."/>
        </authorList>
    </citation>
    <scope>NUCLEOTIDE SEQUENCE [LARGE SCALE GENOMIC DNA]</scope>
    <source>
        <strain evidence="1 2">NBRC 102082</strain>
    </source>
</reference>
<sequence length="69" mass="8264">MSNKILHKSLYVNYATHRKTKYNNRIQIVTVRCIYYIIGIKRLNNAIDFTQRISYMHLIVGHKIKIDVK</sequence>
<dbReference type="EMBL" id="BJLF01000004">
    <property type="protein sequence ID" value="GEA50203.1"/>
    <property type="molecule type" value="Genomic_DNA"/>
</dbReference>
<proteinExistence type="predicted"/>
<dbReference type="AlphaFoldDB" id="A0A4Y3HSS6"/>
<protein>
    <submittedName>
        <fullName evidence="1">Uncharacterized protein</fullName>
    </submittedName>
</protein>
<evidence type="ECO:0000313" key="2">
    <source>
        <dbReference type="Proteomes" id="UP000318717"/>
    </source>
</evidence>